<keyword evidence="2" id="KW-1185">Reference proteome</keyword>
<sequence length="158" mass="17311">MRTVVREQSAVLAELPHQARILGLAELEKGWRRWVEATNKVVTARVAEAFTAAQKDGWSLRMIAPVAGMSFSTVGNRILRHRDGGAPSAATSQAPPPFEIDNWVRELVDAAHVSVSGERMAEEHRSGVSVSALAVRHGLSERKVWDILQAHGFEGRTP</sequence>
<dbReference type="EMBL" id="NMUL01000067">
    <property type="protein sequence ID" value="OXM60039.1"/>
    <property type="molecule type" value="Genomic_DNA"/>
</dbReference>
<name>A0A229SMY8_9PSEU</name>
<dbReference type="AlphaFoldDB" id="A0A229SMY8"/>
<evidence type="ECO:0000313" key="1">
    <source>
        <dbReference type="EMBL" id="OXM60039.1"/>
    </source>
</evidence>
<evidence type="ECO:0000313" key="2">
    <source>
        <dbReference type="Proteomes" id="UP000215199"/>
    </source>
</evidence>
<accession>A0A229SMY8</accession>
<reference evidence="2" key="1">
    <citation type="submission" date="2017-07" db="EMBL/GenBank/DDBJ databases">
        <title>Comparative genome mining reveals phylogenetic distribution patterns of secondary metabolites in Amycolatopsis.</title>
        <authorList>
            <person name="Adamek M."/>
            <person name="Alanjary M."/>
            <person name="Sales-Ortells H."/>
            <person name="Goodfellow M."/>
            <person name="Bull A.T."/>
            <person name="Kalinowski J."/>
            <person name="Ziemert N."/>
        </authorList>
    </citation>
    <scope>NUCLEOTIDE SEQUENCE [LARGE SCALE GENOMIC DNA]</scope>
    <source>
        <strain evidence="2">H5</strain>
    </source>
</reference>
<organism evidence="1 2">
    <name type="scientific">Amycolatopsis vastitatis</name>
    <dbReference type="NCBI Taxonomy" id="1905142"/>
    <lineage>
        <taxon>Bacteria</taxon>
        <taxon>Bacillati</taxon>
        <taxon>Actinomycetota</taxon>
        <taxon>Actinomycetes</taxon>
        <taxon>Pseudonocardiales</taxon>
        <taxon>Pseudonocardiaceae</taxon>
        <taxon>Amycolatopsis</taxon>
    </lineage>
</organism>
<proteinExistence type="predicted"/>
<gene>
    <name evidence="1" type="ORF">CF165_44775</name>
</gene>
<dbReference type="Proteomes" id="UP000215199">
    <property type="component" value="Unassembled WGS sequence"/>
</dbReference>
<comment type="caution">
    <text evidence="1">The sequence shown here is derived from an EMBL/GenBank/DDBJ whole genome shotgun (WGS) entry which is preliminary data.</text>
</comment>
<protein>
    <submittedName>
        <fullName evidence="1">Uncharacterized protein</fullName>
    </submittedName>
</protein>
<dbReference type="OrthoDB" id="3642166at2"/>